<dbReference type="PRINTS" id="PR00502">
    <property type="entry name" value="NUDIXFAMILY"/>
</dbReference>
<evidence type="ECO:0000256" key="1">
    <source>
        <dbReference type="ARBA" id="ARBA00022801"/>
    </source>
</evidence>
<dbReference type="PROSITE" id="PS51462">
    <property type="entry name" value="NUDIX"/>
    <property type="match status" value="1"/>
</dbReference>
<dbReference type="PANTHER" id="PTHR43736:SF5">
    <property type="entry name" value="NUDIX HYDROLASE DOMAIN-CONTAINING PROTEIN"/>
    <property type="match status" value="1"/>
</dbReference>
<organism evidence="3">
    <name type="scientific">uncultured Poseidoniia archaeon</name>
    <dbReference type="NCBI Taxonomy" id="1697135"/>
    <lineage>
        <taxon>Archaea</taxon>
        <taxon>Methanobacteriati</taxon>
        <taxon>Thermoplasmatota</taxon>
        <taxon>Candidatus Poseidoniia</taxon>
        <taxon>environmental samples</taxon>
    </lineage>
</organism>
<evidence type="ECO:0000313" key="3">
    <source>
        <dbReference type="EMBL" id="ANV79110.1"/>
    </source>
</evidence>
<name>A0A1B1TA06_9ARCH</name>
<dbReference type="PANTHER" id="PTHR43736">
    <property type="entry name" value="ADP-RIBOSE PYROPHOSPHATASE"/>
    <property type="match status" value="1"/>
</dbReference>
<reference evidence="3" key="2">
    <citation type="journal article" date="2015" name="ISME J.">
        <title>A new class of marine Euryarchaeota group II from the Mediterranean deep chlorophyll maximum.</title>
        <authorList>
            <person name="Martin-Cuadrado A.B."/>
            <person name="Garcia-Heredia I."/>
            <person name="Molto A.G."/>
            <person name="Lopez-Ubeda R."/>
            <person name="Kimes N."/>
            <person name="Lopez-Garcia P."/>
            <person name="Moreira D."/>
            <person name="Rodriguez-Valera F."/>
        </authorList>
    </citation>
    <scope>NUCLEOTIDE SEQUENCE</scope>
</reference>
<dbReference type="InterPro" id="IPR015797">
    <property type="entry name" value="NUDIX_hydrolase-like_dom_sf"/>
</dbReference>
<dbReference type="Gene3D" id="3.90.79.10">
    <property type="entry name" value="Nucleoside Triphosphate Pyrophosphohydrolase"/>
    <property type="match status" value="1"/>
</dbReference>
<protein>
    <submittedName>
        <fullName evidence="3">Hydrolase, NUDIX family protein (MUTT, NUDT1, MTH1)</fullName>
    </submittedName>
</protein>
<reference evidence="3" key="1">
    <citation type="submission" date="2014-11" db="EMBL/GenBank/DDBJ databases">
        <authorList>
            <person name="Zhu J."/>
            <person name="Qi W."/>
            <person name="Song R."/>
        </authorList>
    </citation>
    <scope>NUCLEOTIDE SEQUENCE</scope>
</reference>
<dbReference type="Pfam" id="PF00293">
    <property type="entry name" value="NUDIX"/>
    <property type="match status" value="1"/>
</dbReference>
<dbReference type="InterPro" id="IPR020084">
    <property type="entry name" value="NUDIX_hydrolase_CS"/>
</dbReference>
<dbReference type="GO" id="GO:0016787">
    <property type="term" value="F:hydrolase activity"/>
    <property type="evidence" value="ECO:0007669"/>
    <property type="project" value="UniProtKB-KW"/>
</dbReference>
<dbReference type="PROSITE" id="PS00893">
    <property type="entry name" value="NUDIX_BOX"/>
    <property type="match status" value="1"/>
</dbReference>
<accession>A0A1B1TA06</accession>
<sequence>MAKRCQECGRDDYQNPSVTVDAVATREGVDGLELLMIKRGKDPKEWEGMWAFPGGFVDYGEDPEDAVVRELLEETGVVGKYPLSLTILGKPGRDPRKHCVGLFYLVEVDSESEPVGGDDAVDAQWVPINQLTPENVAGDHSEVIELLRE</sequence>
<dbReference type="SUPFAM" id="SSF55811">
    <property type="entry name" value="Nudix"/>
    <property type="match status" value="1"/>
</dbReference>
<dbReference type="AlphaFoldDB" id="A0A1B1TA06"/>
<dbReference type="InterPro" id="IPR000086">
    <property type="entry name" value="NUDIX_hydrolase_dom"/>
</dbReference>
<dbReference type="CDD" id="cd18873">
    <property type="entry name" value="NUDIX_NadM_like"/>
    <property type="match status" value="1"/>
</dbReference>
<dbReference type="EMBL" id="KP211813">
    <property type="protein sequence ID" value="ANV79110.1"/>
    <property type="molecule type" value="Genomic_DNA"/>
</dbReference>
<proteinExistence type="predicted"/>
<evidence type="ECO:0000259" key="2">
    <source>
        <dbReference type="PROSITE" id="PS51462"/>
    </source>
</evidence>
<keyword evidence="1 3" id="KW-0378">Hydrolase</keyword>
<feature type="domain" description="Nudix hydrolase" evidence="2">
    <location>
        <begin position="15"/>
        <end position="148"/>
    </location>
</feature>
<dbReference type="InterPro" id="IPR020476">
    <property type="entry name" value="Nudix_hydrolase"/>
</dbReference>